<gene>
    <name evidence="1" type="ORF">Terrestrivirus2_196</name>
</gene>
<proteinExistence type="predicted"/>
<protein>
    <submittedName>
        <fullName evidence="1">Uncharacterized protein</fullName>
    </submittedName>
</protein>
<reference evidence="1" key="1">
    <citation type="submission" date="2018-10" db="EMBL/GenBank/DDBJ databases">
        <title>Hidden diversity of soil giant viruses.</title>
        <authorList>
            <person name="Schulz F."/>
            <person name="Alteio L."/>
            <person name="Goudeau D."/>
            <person name="Ryan E.M."/>
            <person name="Malmstrom R.R."/>
            <person name="Blanchard J."/>
            <person name="Woyke T."/>
        </authorList>
    </citation>
    <scope>NUCLEOTIDE SEQUENCE</scope>
    <source>
        <strain evidence="1">TEV1</strain>
    </source>
</reference>
<dbReference type="EMBL" id="MK071980">
    <property type="protein sequence ID" value="AYV75688.1"/>
    <property type="molecule type" value="Genomic_DNA"/>
</dbReference>
<organism evidence="1">
    <name type="scientific">Terrestrivirus sp</name>
    <dbReference type="NCBI Taxonomy" id="2487775"/>
    <lineage>
        <taxon>Viruses</taxon>
        <taxon>Varidnaviria</taxon>
        <taxon>Bamfordvirae</taxon>
        <taxon>Nucleocytoviricota</taxon>
        <taxon>Megaviricetes</taxon>
        <taxon>Imitervirales</taxon>
        <taxon>Mimiviridae</taxon>
        <taxon>Klosneuvirinae</taxon>
    </lineage>
</organism>
<evidence type="ECO:0000313" key="1">
    <source>
        <dbReference type="EMBL" id="AYV75688.1"/>
    </source>
</evidence>
<sequence length="102" mass="11968">MASNNYYFLQSQDAETTFLVPEKEFHEYFEILPRTKKPGDTFYASEIICVVLKKIPEDFHLDTDLFWENYTLCNTRSHLPRGDLSNNPSKILGIYCLKEVPK</sequence>
<accession>A0A3G4ZLI4</accession>
<name>A0A3G4ZLI4_9VIRU</name>